<gene>
    <name evidence="7" type="ORF">PX52LOC_01838</name>
</gene>
<evidence type="ECO:0000313" key="7">
    <source>
        <dbReference type="EMBL" id="QEL14937.1"/>
    </source>
</evidence>
<evidence type="ECO:0000259" key="6">
    <source>
        <dbReference type="PROSITE" id="PS50901"/>
    </source>
</evidence>
<feature type="binding site" evidence="3">
    <location>
        <begin position="762"/>
        <end position="769"/>
    </location>
    <ligand>
        <name>ATP</name>
        <dbReference type="ChEBI" id="CHEBI:30616"/>
    </ligand>
</feature>
<keyword evidence="2 3" id="KW-0067">ATP-binding</keyword>
<keyword evidence="4" id="KW-0175">Coiled coil</keyword>
<evidence type="ECO:0000256" key="5">
    <source>
        <dbReference type="SAM" id="Phobius"/>
    </source>
</evidence>
<dbReference type="GO" id="GO:0005524">
    <property type="term" value="F:ATP binding"/>
    <property type="evidence" value="ECO:0007669"/>
    <property type="project" value="UniProtKB-UniRule"/>
</dbReference>
<name>A0A5C1A9N6_9BACT</name>
<keyword evidence="5" id="KW-0812">Transmembrane</keyword>
<evidence type="ECO:0000256" key="3">
    <source>
        <dbReference type="PROSITE-ProRule" id="PRU00289"/>
    </source>
</evidence>
<dbReference type="RefSeq" id="WP_149109793.1">
    <property type="nucleotide sequence ID" value="NZ_CP042425.1"/>
</dbReference>
<dbReference type="SUPFAM" id="SSF52540">
    <property type="entry name" value="P-loop containing nucleoside triphosphate hydrolases"/>
    <property type="match status" value="1"/>
</dbReference>
<dbReference type="GO" id="GO:0003677">
    <property type="term" value="F:DNA binding"/>
    <property type="evidence" value="ECO:0007669"/>
    <property type="project" value="InterPro"/>
</dbReference>
<protein>
    <submittedName>
        <fullName evidence="7">Cell division protein FtsK</fullName>
    </submittedName>
</protein>
<keyword evidence="7" id="KW-0131">Cell cycle</keyword>
<dbReference type="KEGG" id="lrs:PX52LOC_01838"/>
<keyword evidence="1 3" id="KW-0547">Nucleotide-binding</keyword>
<dbReference type="InterPro" id="IPR027417">
    <property type="entry name" value="P-loop_NTPase"/>
</dbReference>
<keyword evidence="5" id="KW-1133">Transmembrane helix</keyword>
<feature type="domain" description="FtsK" evidence="6">
    <location>
        <begin position="745"/>
        <end position="944"/>
    </location>
</feature>
<evidence type="ECO:0000256" key="1">
    <source>
        <dbReference type="ARBA" id="ARBA00022741"/>
    </source>
</evidence>
<dbReference type="PANTHER" id="PTHR22683">
    <property type="entry name" value="SPORULATION PROTEIN RELATED"/>
    <property type="match status" value="1"/>
</dbReference>
<feature type="coiled-coil region" evidence="4">
    <location>
        <begin position="31"/>
        <end position="58"/>
    </location>
</feature>
<dbReference type="InterPro" id="IPR002543">
    <property type="entry name" value="FtsK_dom"/>
</dbReference>
<dbReference type="InterPro" id="IPR050206">
    <property type="entry name" value="FtsK/SpoIIIE/SftA"/>
</dbReference>
<dbReference type="GO" id="GO:0051301">
    <property type="term" value="P:cell division"/>
    <property type="evidence" value="ECO:0007669"/>
    <property type="project" value="UniProtKB-KW"/>
</dbReference>
<keyword evidence="8" id="KW-1185">Reference proteome</keyword>
<evidence type="ECO:0000256" key="4">
    <source>
        <dbReference type="SAM" id="Coils"/>
    </source>
</evidence>
<feature type="transmembrane region" description="Helical" evidence="5">
    <location>
        <begin position="239"/>
        <end position="262"/>
    </location>
</feature>
<accession>A0A5C1A9N6</accession>
<evidence type="ECO:0000256" key="2">
    <source>
        <dbReference type="ARBA" id="ARBA00022840"/>
    </source>
</evidence>
<dbReference type="PROSITE" id="PS50901">
    <property type="entry name" value="FTSK"/>
    <property type="match status" value="1"/>
</dbReference>
<proteinExistence type="predicted"/>
<dbReference type="PANTHER" id="PTHR22683:SF41">
    <property type="entry name" value="DNA TRANSLOCASE FTSK"/>
    <property type="match status" value="1"/>
</dbReference>
<dbReference type="OrthoDB" id="9807790at2"/>
<reference evidence="8" key="1">
    <citation type="submission" date="2019-08" db="EMBL/GenBank/DDBJ databases">
        <title>Limnoglobus roseus gen. nov., sp. nov., a novel freshwater planctomycete with a giant genome from the family Gemmataceae.</title>
        <authorList>
            <person name="Kulichevskaya I.S."/>
            <person name="Naumoff D.G."/>
            <person name="Miroshnikov K."/>
            <person name="Ivanova A."/>
            <person name="Philippov D.A."/>
            <person name="Hakobyan A."/>
            <person name="Rijpstra I.C."/>
            <person name="Sinninghe Damste J.S."/>
            <person name="Liesack W."/>
            <person name="Dedysh S.N."/>
        </authorList>
    </citation>
    <scope>NUCLEOTIDE SEQUENCE [LARGE SCALE GENOMIC DNA]</scope>
    <source>
        <strain evidence="8">PX52</strain>
    </source>
</reference>
<keyword evidence="7" id="KW-0132">Cell division</keyword>
<dbReference type="Pfam" id="PF01580">
    <property type="entry name" value="FtsK_SpoIIIE"/>
    <property type="match status" value="1"/>
</dbReference>
<dbReference type="Proteomes" id="UP000324974">
    <property type="component" value="Chromosome"/>
</dbReference>
<feature type="transmembrane region" description="Helical" evidence="5">
    <location>
        <begin position="215"/>
        <end position="233"/>
    </location>
</feature>
<dbReference type="EMBL" id="CP042425">
    <property type="protein sequence ID" value="QEL14937.1"/>
    <property type="molecule type" value="Genomic_DNA"/>
</dbReference>
<evidence type="ECO:0000313" key="8">
    <source>
        <dbReference type="Proteomes" id="UP000324974"/>
    </source>
</evidence>
<keyword evidence="5" id="KW-0472">Membrane</keyword>
<sequence>MSDALFDRERASLAKLLTLIRDRAKGETEIATTYQTAADETEKDIQKVRRQIAAGRKTARDATDDSYQKQLADMGAKYLGRQNAADSNRAEALRKIEEKFQDNDQKTRAKYQDRLWTIDSLIEAAEKEANDHHQKLVRQAEGARKKFAEVWKKVQPSLQRVGLQQADVEYPADRLPSPTPTDPEGKLQSCVEDVEAAAGRVTSASLPKFIRTPSVIGLAIVAGGIGFGIGMGVGTIKTAAIIAGVTAVLGGVGLYFLFLILAKRQVRTRAVQLGVFQAEASRAADSLQEYAKTTHAKQIADLKRRQATDRKKADDYFVPLLAKIAGERTNNTNRVETEYNDRLDSIGQDRFAESKSTDDRYASALAAVDAKFDKQLREAEDGYAAKMATATATRGQTWNAMSNTWHTGVADVGATLDDLKSKGQKLFPKWEHYLEGNSTLPATVPGGVRYGALKVDMYTLPEGEPLDERLAPDTPIRLFVPAYLPFPDKCSVVLKAADQGRAAAIGAIQSMMLRFLTGLPPGKVRFTIIDPVGLGENFAAFMHLADYDEQLVGPRIWTEAGQIEKRLLDVTEHMENVIQKYLRNQYKSIEEYNRAAGEVAEPYRVLVIANFPTNFTPDAARRLVSILTSGPACGVCTLVSVDTKAAMPRDFRLADLEQAAFNLVWKDGKFALTDPVLAAYPLTLDPPPTNTDMATIVRKVGEASRDAAKVEVPFEFIMPKPDMIWKSSSAKSFDVPVGRSGATKKQMFMVGRGTAQHALVAGKTGSGKSTLLHALITNLALMYSPDEAELYLIDFKKGVEFRAYAANKLPHAKVVAIESEREFGLSVLQRLDVEIRERGDKFRAAGVNDLDGYRDYLKTQGKDGVMPRILFVVDEFQEFFVEDDKLAQEAALLLDRLVRQGRAFGLHLFLGSQTLGGAYSLARTTIDQMAVRIALQCSDADAQLILSKDNSAARLLSRPGEAIYNDANGLLEGNDPFQVVWLDEDHRDRLLKEIHARAGDRYPPPLVFEGNIPAELPKNPMLKAVLEKKPTDVKSPVVWLGDAVAIKDPTAAVFRAQSGANLLLIGSSEEAALAILTAAMVAFTAEVPTAENARTVTLLDGTPDDSEHAEYLRKAATALGYATASVERFEIQQALADLAAEIAKRLSGEVADRSARFVLVQGLQRFRELRKPDDDFGFGRKGDQPKSPGELFATILRDGPAVGVHVIVWCDSLTNLNRALDRQALKEFTQRVLFQMSSQDSSTLIDTPVASRLGRTRALFVQEELERPEKFRPYGLPELTWLRGIGENRPA</sequence>
<dbReference type="Gene3D" id="3.40.50.300">
    <property type="entry name" value="P-loop containing nucleotide triphosphate hydrolases"/>
    <property type="match status" value="3"/>
</dbReference>
<organism evidence="7 8">
    <name type="scientific">Limnoglobus roseus</name>
    <dbReference type="NCBI Taxonomy" id="2598579"/>
    <lineage>
        <taxon>Bacteria</taxon>
        <taxon>Pseudomonadati</taxon>
        <taxon>Planctomycetota</taxon>
        <taxon>Planctomycetia</taxon>
        <taxon>Gemmatales</taxon>
        <taxon>Gemmataceae</taxon>
        <taxon>Limnoglobus</taxon>
    </lineage>
</organism>